<gene>
    <name evidence="1" type="primary">AlNc14C107G6272</name>
    <name evidence="1" type="ORF">ALNC14_070860</name>
</gene>
<reference evidence="1" key="1">
    <citation type="journal article" date="2011" name="PLoS Biol.">
        <title>Gene gain and loss during evolution of obligate parasitism in the white rust pathogen of Arabidopsis thaliana.</title>
        <authorList>
            <person name="Kemen E."/>
            <person name="Gardiner A."/>
            <person name="Schultz-Larsen T."/>
            <person name="Kemen A.C."/>
            <person name="Balmuth A.L."/>
            <person name="Robert-Seilaniantz A."/>
            <person name="Bailey K."/>
            <person name="Holub E."/>
            <person name="Studholme D.J."/>
            <person name="Maclean D."/>
            <person name="Jones J.D."/>
        </authorList>
    </citation>
    <scope>NUCLEOTIDE SEQUENCE</scope>
</reference>
<accession>F0WI65</accession>
<reference evidence="1" key="2">
    <citation type="submission" date="2011-02" db="EMBL/GenBank/DDBJ databases">
        <authorList>
            <person name="MacLean D."/>
        </authorList>
    </citation>
    <scope>NUCLEOTIDE SEQUENCE</scope>
</reference>
<organism evidence="1">
    <name type="scientific">Albugo laibachii Nc14</name>
    <dbReference type="NCBI Taxonomy" id="890382"/>
    <lineage>
        <taxon>Eukaryota</taxon>
        <taxon>Sar</taxon>
        <taxon>Stramenopiles</taxon>
        <taxon>Oomycota</taxon>
        <taxon>Peronosporomycetes</taxon>
        <taxon>Albuginales</taxon>
        <taxon>Albuginaceae</taxon>
        <taxon>Albugo</taxon>
    </lineage>
</organism>
<protein>
    <submittedName>
        <fullName evidence="1">AlNc14C107G6272 protein</fullName>
    </submittedName>
</protein>
<sequence length="53" mass="5855">MMLPMVQIPCSPCSLCSSCCRSKLLYALIVIRNASVDNRRPGLTPCYGVHSRL</sequence>
<evidence type="ECO:0000313" key="1">
    <source>
        <dbReference type="EMBL" id="CCA20943.1"/>
    </source>
</evidence>
<dbReference type="HOGENOM" id="CLU_3091277_0_0_1"/>
<dbReference type="EMBL" id="FR824152">
    <property type="protein sequence ID" value="CCA20943.1"/>
    <property type="molecule type" value="Genomic_DNA"/>
</dbReference>
<proteinExistence type="predicted"/>
<dbReference type="AlphaFoldDB" id="F0WI65"/>
<name>F0WI65_9STRA</name>